<comment type="caution">
    <text evidence="2">The sequence shown here is derived from an EMBL/GenBank/DDBJ whole genome shotgun (WGS) entry which is preliminary data.</text>
</comment>
<keyword evidence="1" id="KW-1133">Transmembrane helix</keyword>
<gene>
    <name evidence="2" type="ORF">GCM10010249_19950</name>
</gene>
<protein>
    <submittedName>
        <fullName evidence="2">Uncharacterized protein</fullName>
    </submittedName>
</protein>
<accession>A0A918B0V4</accession>
<reference evidence="2" key="1">
    <citation type="journal article" date="2014" name="Int. J. Syst. Evol. Microbiol.">
        <title>Complete genome sequence of Corynebacterium casei LMG S-19264T (=DSM 44701T), isolated from a smear-ripened cheese.</title>
        <authorList>
            <consortium name="US DOE Joint Genome Institute (JGI-PGF)"/>
            <person name="Walter F."/>
            <person name="Albersmeier A."/>
            <person name="Kalinowski J."/>
            <person name="Ruckert C."/>
        </authorList>
    </citation>
    <scope>NUCLEOTIDE SEQUENCE</scope>
    <source>
        <strain evidence="2">JCM 4335</strain>
    </source>
</reference>
<dbReference type="Proteomes" id="UP000654123">
    <property type="component" value="Unassembled WGS sequence"/>
</dbReference>
<dbReference type="RefSeq" id="WP_189531969.1">
    <property type="nucleotide sequence ID" value="NZ_BMSV01000003.1"/>
</dbReference>
<evidence type="ECO:0000313" key="3">
    <source>
        <dbReference type="Proteomes" id="UP000654123"/>
    </source>
</evidence>
<evidence type="ECO:0000313" key="2">
    <source>
        <dbReference type="EMBL" id="GGQ01530.1"/>
    </source>
</evidence>
<proteinExistence type="predicted"/>
<name>A0A918B0V4_9ACTN</name>
<keyword evidence="1" id="KW-0472">Membrane</keyword>
<keyword evidence="1" id="KW-0812">Transmembrane</keyword>
<reference evidence="2" key="2">
    <citation type="submission" date="2020-09" db="EMBL/GenBank/DDBJ databases">
        <authorList>
            <person name="Sun Q."/>
            <person name="Ohkuma M."/>
        </authorList>
    </citation>
    <scope>NUCLEOTIDE SEQUENCE</scope>
    <source>
        <strain evidence="2">JCM 4335</strain>
    </source>
</reference>
<organism evidence="2 3">
    <name type="scientific">Streptomyces roseolilacinus</name>
    <dbReference type="NCBI Taxonomy" id="66904"/>
    <lineage>
        <taxon>Bacteria</taxon>
        <taxon>Bacillati</taxon>
        <taxon>Actinomycetota</taxon>
        <taxon>Actinomycetes</taxon>
        <taxon>Kitasatosporales</taxon>
        <taxon>Streptomycetaceae</taxon>
        <taxon>Streptomyces</taxon>
    </lineage>
</organism>
<keyword evidence="3" id="KW-1185">Reference proteome</keyword>
<sequence>MRQGRAPHVRETAAGISAIEGYLMAQATMRRAREQAEAFAGRMLWLTTGQREEVVRQYAADHLEQSKGTLQAIVRCAAELREEYTARYEELRQRLLRIVVASLSLAATLVAGLAAFTLLGR</sequence>
<evidence type="ECO:0000256" key="1">
    <source>
        <dbReference type="SAM" id="Phobius"/>
    </source>
</evidence>
<dbReference type="EMBL" id="BMSV01000003">
    <property type="protein sequence ID" value="GGQ01530.1"/>
    <property type="molecule type" value="Genomic_DNA"/>
</dbReference>
<dbReference type="AlphaFoldDB" id="A0A918B0V4"/>
<feature type="transmembrane region" description="Helical" evidence="1">
    <location>
        <begin position="95"/>
        <end position="119"/>
    </location>
</feature>